<keyword evidence="3" id="KW-1185">Reference proteome</keyword>
<protein>
    <submittedName>
        <fullName evidence="2">Uncharacterized protein</fullName>
    </submittedName>
</protein>
<feature type="compositionally biased region" description="Basic and acidic residues" evidence="1">
    <location>
        <begin position="79"/>
        <end position="94"/>
    </location>
</feature>
<accession>A0A4C1UAU1</accession>
<dbReference type="EMBL" id="BGZK01000148">
    <property type="protein sequence ID" value="GBP23197.1"/>
    <property type="molecule type" value="Genomic_DNA"/>
</dbReference>
<evidence type="ECO:0000313" key="3">
    <source>
        <dbReference type="Proteomes" id="UP000299102"/>
    </source>
</evidence>
<comment type="caution">
    <text evidence="2">The sequence shown here is derived from an EMBL/GenBank/DDBJ whole genome shotgun (WGS) entry which is preliminary data.</text>
</comment>
<feature type="region of interest" description="Disordered" evidence="1">
    <location>
        <begin position="75"/>
        <end position="94"/>
    </location>
</feature>
<dbReference type="Proteomes" id="UP000299102">
    <property type="component" value="Unassembled WGS sequence"/>
</dbReference>
<organism evidence="2 3">
    <name type="scientific">Eumeta variegata</name>
    <name type="common">Bagworm moth</name>
    <name type="synonym">Eumeta japonica</name>
    <dbReference type="NCBI Taxonomy" id="151549"/>
    <lineage>
        <taxon>Eukaryota</taxon>
        <taxon>Metazoa</taxon>
        <taxon>Ecdysozoa</taxon>
        <taxon>Arthropoda</taxon>
        <taxon>Hexapoda</taxon>
        <taxon>Insecta</taxon>
        <taxon>Pterygota</taxon>
        <taxon>Neoptera</taxon>
        <taxon>Endopterygota</taxon>
        <taxon>Lepidoptera</taxon>
        <taxon>Glossata</taxon>
        <taxon>Ditrysia</taxon>
        <taxon>Tineoidea</taxon>
        <taxon>Psychidae</taxon>
        <taxon>Oiketicinae</taxon>
        <taxon>Eumeta</taxon>
    </lineage>
</organism>
<proteinExistence type="predicted"/>
<evidence type="ECO:0000313" key="2">
    <source>
        <dbReference type="EMBL" id="GBP23197.1"/>
    </source>
</evidence>
<sequence>MQCAGLALLDSSFFSRVPILRRCDAFVANFTAAEFQGFRTLLKFNDPVNKKKMPEIRITALSSIRLRFDHGAAATGPRRRAEGRRVQLRRDSLY</sequence>
<dbReference type="AlphaFoldDB" id="A0A4C1UAU1"/>
<name>A0A4C1UAU1_EUMVA</name>
<evidence type="ECO:0000256" key="1">
    <source>
        <dbReference type="SAM" id="MobiDB-lite"/>
    </source>
</evidence>
<reference evidence="2 3" key="1">
    <citation type="journal article" date="2019" name="Commun. Biol.">
        <title>The bagworm genome reveals a unique fibroin gene that provides high tensile strength.</title>
        <authorList>
            <person name="Kono N."/>
            <person name="Nakamura H."/>
            <person name="Ohtoshi R."/>
            <person name="Tomita M."/>
            <person name="Numata K."/>
            <person name="Arakawa K."/>
        </authorList>
    </citation>
    <scope>NUCLEOTIDE SEQUENCE [LARGE SCALE GENOMIC DNA]</scope>
</reference>
<gene>
    <name evidence="2" type="ORF">EVAR_82362_1</name>
</gene>